<dbReference type="Gene3D" id="3.30.420.10">
    <property type="entry name" value="Ribonuclease H-like superfamily/Ribonuclease H"/>
    <property type="match status" value="1"/>
</dbReference>
<name>X1KH56_9ZZZZ</name>
<proteinExistence type="predicted"/>
<evidence type="ECO:0000313" key="1">
    <source>
        <dbReference type="EMBL" id="GAH81408.1"/>
    </source>
</evidence>
<gene>
    <name evidence="1" type="ORF">S03H2_55577</name>
</gene>
<dbReference type="GO" id="GO:0003676">
    <property type="term" value="F:nucleic acid binding"/>
    <property type="evidence" value="ECO:0007669"/>
    <property type="project" value="InterPro"/>
</dbReference>
<sequence length="76" mass="9214">FRLSLDALASATLGAGKSADGLQAIRWWRQAKMQELFEYCQQDVEVTRQLYEFGRQNKYVQYRDRQWRMRRVPVNW</sequence>
<protein>
    <submittedName>
        <fullName evidence="1">Uncharacterized protein</fullName>
    </submittedName>
</protein>
<comment type="caution">
    <text evidence="1">The sequence shown here is derived from an EMBL/GenBank/DDBJ whole genome shotgun (WGS) entry which is preliminary data.</text>
</comment>
<dbReference type="InterPro" id="IPR012337">
    <property type="entry name" value="RNaseH-like_sf"/>
</dbReference>
<organism evidence="1">
    <name type="scientific">marine sediment metagenome</name>
    <dbReference type="NCBI Taxonomy" id="412755"/>
    <lineage>
        <taxon>unclassified sequences</taxon>
        <taxon>metagenomes</taxon>
        <taxon>ecological metagenomes</taxon>
    </lineage>
</organism>
<dbReference type="InterPro" id="IPR036397">
    <property type="entry name" value="RNaseH_sf"/>
</dbReference>
<accession>X1KH56</accession>
<reference evidence="1" key="1">
    <citation type="journal article" date="2014" name="Front. Microbiol.">
        <title>High frequency of phylogenetically diverse reductive dehalogenase-homologous genes in deep subseafloor sedimentary metagenomes.</title>
        <authorList>
            <person name="Kawai M."/>
            <person name="Futagami T."/>
            <person name="Toyoda A."/>
            <person name="Takaki Y."/>
            <person name="Nishi S."/>
            <person name="Hori S."/>
            <person name="Arai W."/>
            <person name="Tsubouchi T."/>
            <person name="Morono Y."/>
            <person name="Uchiyama I."/>
            <person name="Ito T."/>
            <person name="Fujiyama A."/>
            <person name="Inagaki F."/>
            <person name="Takami H."/>
        </authorList>
    </citation>
    <scope>NUCLEOTIDE SEQUENCE</scope>
    <source>
        <strain evidence="1">Expedition CK06-06</strain>
    </source>
</reference>
<dbReference type="SUPFAM" id="SSF53098">
    <property type="entry name" value="Ribonuclease H-like"/>
    <property type="match status" value="1"/>
</dbReference>
<dbReference type="EMBL" id="BARU01035512">
    <property type="protein sequence ID" value="GAH81408.1"/>
    <property type="molecule type" value="Genomic_DNA"/>
</dbReference>
<dbReference type="AlphaFoldDB" id="X1KH56"/>
<feature type="non-terminal residue" evidence="1">
    <location>
        <position position="1"/>
    </location>
</feature>